<dbReference type="AlphaFoldDB" id="A0A453IJ45"/>
<protein>
    <submittedName>
        <fullName evidence="2">Uncharacterized protein</fullName>
    </submittedName>
</protein>
<dbReference type="Proteomes" id="UP000015105">
    <property type="component" value="Chromosome 4D"/>
</dbReference>
<sequence>EEGESPHLHLSPYLFPSHKPPPPSPPRLRAPPPSLGFNRPPRRPPYRP</sequence>
<accession>A0A453IJ45</accession>
<organism evidence="2 3">
    <name type="scientific">Aegilops tauschii subsp. strangulata</name>
    <name type="common">Goatgrass</name>
    <dbReference type="NCBI Taxonomy" id="200361"/>
    <lineage>
        <taxon>Eukaryota</taxon>
        <taxon>Viridiplantae</taxon>
        <taxon>Streptophyta</taxon>
        <taxon>Embryophyta</taxon>
        <taxon>Tracheophyta</taxon>
        <taxon>Spermatophyta</taxon>
        <taxon>Magnoliopsida</taxon>
        <taxon>Liliopsida</taxon>
        <taxon>Poales</taxon>
        <taxon>Poaceae</taxon>
        <taxon>BOP clade</taxon>
        <taxon>Pooideae</taxon>
        <taxon>Triticodae</taxon>
        <taxon>Triticeae</taxon>
        <taxon>Triticinae</taxon>
        <taxon>Aegilops</taxon>
    </lineage>
</organism>
<reference evidence="2" key="5">
    <citation type="journal article" date="2021" name="G3 (Bethesda)">
        <title>Aegilops tauschii genome assembly Aet v5.0 features greater sequence contiguity and improved annotation.</title>
        <authorList>
            <person name="Wang L."/>
            <person name="Zhu T."/>
            <person name="Rodriguez J.C."/>
            <person name="Deal K.R."/>
            <person name="Dubcovsky J."/>
            <person name="McGuire P.E."/>
            <person name="Lux T."/>
            <person name="Spannagl M."/>
            <person name="Mayer K.F.X."/>
            <person name="Baldrich P."/>
            <person name="Meyers B.C."/>
            <person name="Huo N."/>
            <person name="Gu Y.Q."/>
            <person name="Zhou H."/>
            <person name="Devos K.M."/>
            <person name="Bennetzen J.L."/>
            <person name="Unver T."/>
            <person name="Budak H."/>
            <person name="Gulick P.J."/>
            <person name="Galiba G."/>
            <person name="Kalapos B."/>
            <person name="Nelson D.R."/>
            <person name="Li P."/>
            <person name="You F.M."/>
            <person name="Luo M.C."/>
            <person name="Dvorak J."/>
        </authorList>
    </citation>
    <scope>NUCLEOTIDE SEQUENCE [LARGE SCALE GENOMIC DNA]</scope>
    <source>
        <strain evidence="2">cv. AL8/78</strain>
    </source>
</reference>
<keyword evidence="3" id="KW-1185">Reference proteome</keyword>
<reference evidence="2" key="4">
    <citation type="submission" date="2019-03" db="UniProtKB">
        <authorList>
            <consortium name="EnsemblPlants"/>
        </authorList>
    </citation>
    <scope>IDENTIFICATION</scope>
</reference>
<evidence type="ECO:0000256" key="1">
    <source>
        <dbReference type="SAM" id="MobiDB-lite"/>
    </source>
</evidence>
<feature type="compositionally biased region" description="Pro residues" evidence="1">
    <location>
        <begin position="18"/>
        <end position="34"/>
    </location>
</feature>
<dbReference type="EnsemblPlants" id="AET4Gv20578800.1">
    <property type="protein sequence ID" value="AET4Gv20578800.1"/>
    <property type="gene ID" value="AET4Gv20578800"/>
</dbReference>
<feature type="region of interest" description="Disordered" evidence="1">
    <location>
        <begin position="1"/>
        <end position="48"/>
    </location>
</feature>
<dbReference type="Gramene" id="AET4Gv20578800.1">
    <property type="protein sequence ID" value="AET4Gv20578800.1"/>
    <property type="gene ID" value="AET4Gv20578800"/>
</dbReference>
<reference evidence="2" key="3">
    <citation type="journal article" date="2017" name="Nature">
        <title>Genome sequence of the progenitor of the wheat D genome Aegilops tauschii.</title>
        <authorList>
            <person name="Luo M.C."/>
            <person name="Gu Y.Q."/>
            <person name="Puiu D."/>
            <person name="Wang H."/>
            <person name="Twardziok S.O."/>
            <person name="Deal K.R."/>
            <person name="Huo N."/>
            <person name="Zhu T."/>
            <person name="Wang L."/>
            <person name="Wang Y."/>
            <person name="McGuire P.E."/>
            <person name="Liu S."/>
            <person name="Long H."/>
            <person name="Ramasamy R.K."/>
            <person name="Rodriguez J.C."/>
            <person name="Van S.L."/>
            <person name="Yuan L."/>
            <person name="Wang Z."/>
            <person name="Xia Z."/>
            <person name="Xiao L."/>
            <person name="Anderson O.D."/>
            <person name="Ouyang S."/>
            <person name="Liang Y."/>
            <person name="Zimin A.V."/>
            <person name="Pertea G."/>
            <person name="Qi P."/>
            <person name="Bennetzen J.L."/>
            <person name="Dai X."/>
            <person name="Dawson M.W."/>
            <person name="Muller H.G."/>
            <person name="Kugler K."/>
            <person name="Rivarola-Duarte L."/>
            <person name="Spannagl M."/>
            <person name="Mayer K.F.X."/>
            <person name="Lu F.H."/>
            <person name="Bevan M.W."/>
            <person name="Leroy P."/>
            <person name="Li P."/>
            <person name="You F.M."/>
            <person name="Sun Q."/>
            <person name="Liu Z."/>
            <person name="Lyons E."/>
            <person name="Wicker T."/>
            <person name="Salzberg S.L."/>
            <person name="Devos K.M."/>
            <person name="Dvorak J."/>
        </authorList>
    </citation>
    <scope>NUCLEOTIDE SEQUENCE [LARGE SCALE GENOMIC DNA]</scope>
    <source>
        <strain evidence="2">cv. AL8/78</strain>
    </source>
</reference>
<evidence type="ECO:0000313" key="2">
    <source>
        <dbReference type="EnsemblPlants" id="AET4Gv20578800.1"/>
    </source>
</evidence>
<proteinExistence type="predicted"/>
<reference evidence="3" key="2">
    <citation type="journal article" date="2017" name="Nat. Plants">
        <title>The Aegilops tauschii genome reveals multiple impacts of transposons.</title>
        <authorList>
            <person name="Zhao G."/>
            <person name="Zou C."/>
            <person name="Li K."/>
            <person name="Wang K."/>
            <person name="Li T."/>
            <person name="Gao L."/>
            <person name="Zhang X."/>
            <person name="Wang H."/>
            <person name="Yang Z."/>
            <person name="Liu X."/>
            <person name="Jiang W."/>
            <person name="Mao L."/>
            <person name="Kong X."/>
            <person name="Jiao Y."/>
            <person name="Jia J."/>
        </authorList>
    </citation>
    <scope>NUCLEOTIDE SEQUENCE [LARGE SCALE GENOMIC DNA]</scope>
    <source>
        <strain evidence="3">cv. AL8/78</strain>
    </source>
</reference>
<reference evidence="3" key="1">
    <citation type="journal article" date="2014" name="Science">
        <title>Ancient hybridizations among the ancestral genomes of bread wheat.</title>
        <authorList>
            <consortium name="International Wheat Genome Sequencing Consortium,"/>
            <person name="Marcussen T."/>
            <person name="Sandve S.R."/>
            <person name="Heier L."/>
            <person name="Spannagl M."/>
            <person name="Pfeifer M."/>
            <person name="Jakobsen K.S."/>
            <person name="Wulff B.B."/>
            <person name="Steuernagel B."/>
            <person name="Mayer K.F."/>
            <person name="Olsen O.A."/>
        </authorList>
    </citation>
    <scope>NUCLEOTIDE SEQUENCE [LARGE SCALE GENOMIC DNA]</scope>
    <source>
        <strain evidence="3">cv. AL8/78</strain>
    </source>
</reference>
<name>A0A453IJ45_AEGTS</name>
<evidence type="ECO:0000313" key="3">
    <source>
        <dbReference type="Proteomes" id="UP000015105"/>
    </source>
</evidence>